<dbReference type="SUPFAM" id="SSF47413">
    <property type="entry name" value="lambda repressor-like DNA-binding domains"/>
    <property type="match status" value="1"/>
</dbReference>
<dbReference type="InterPro" id="IPR036388">
    <property type="entry name" value="WH-like_DNA-bd_sf"/>
</dbReference>
<accession>A0A502HKQ1</accession>
<reference evidence="2 3" key="1">
    <citation type="journal article" date="2019" name="Environ. Microbiol.">
        <title>Species interactions and distinct microbial communities in high Arctic permafrost affected cryosols are associated with the CH4 and CO2 gas fluxes.</title>
        <authorList>
            <person name="Altshuler I."/>
            <person name="Hamel J."/>
            <person name="Turney S."/>
            <person name="Magnuson E."/>
            <person name="Levesque R."/>
            <person name="Greer C."/>
            <person name="Whyte L.G."/>
        </authorList>
    </citation>
    <scope>NUCLEOTIDE SEQUENCE [LARGE SCALE GENOMIC DNA]</scope>
    <source>
        <strain evidence="2 3">OWC5</strain>
    </source>
</reference>
<evidence type="ECO:0000259" key="1">
    <source>
        <dbReference type="PROSITE" id="PS50943"/>
    </source>
</evidence>
<gene>
    <name evidence="2" type="ORF">EAH74_32625</name>
</gene>
<dbReference type="InterPro" id="IPR001387">
    <property type="entry name" value="Cro/C1-type_HTH"/>
</dbReference>
<protein>
    <submittedName>
        <fullName evidence="2">Helix-turn-helix domain-containing protein</fullName>
    </submittedName>
</protein>
<dbReference type="EMBL" id="RCZA01000030">
    <property type="protein sequence ID" value="TPG73720.1"/>
    <property type="molecule type" value="Genomic_DNA"/>
</dbReference>
<evidence type="ECO:0000313" key="2">
    <source>
        <dbReference type="EMBL" id="TPG73720.1"/>
    </source>
</evidence>
<organism evidence="2 3">
    <name type="scientific">Pseudomonas mandelii</name>
    <dbReference type="NCBI Taxonomy" id="75612"/>
    <lineage>
        <taxon>Bacteria</taxon>
        <taxon>Pseudomonadati</taxon>
        <taxon>Pseudomonadota</taxon>
        <taxon>Gammaproteobacteria</taxon>
        <taxon>Pseudomonadales</taxon>
        <taxon>Pseudomonadaceae</taxon>
        <taxon>Pseudomonas</taxon>
    </lineage>
</organism>
<evidence type="ECO:0000313" key="3">
    <source>
        <dbReference type="Proteomes" id="UP000320914"/>
    </source>
</evidence>
<feature type="domain" description="HTH cro/C1-type" evidence="1">
    <location>
        <begin position="34"/>
        <end position="64"/>
    </location>
</feature>
<proteinExistence type="predicted"/>
<name>A0A502HKQ1_9PSED</name>
<dbReference type="Gene3D" id="1.10.260.40">
    <property type="entry name" value="lambda repressor-like DNA-binding domains"/>
    <property type="match status" value="1"/>
</dbReference>
<dbReference type="Gene3D" id="1.10.10.10">
    <property type="entry name" value="Winged helix-like DNA-binding domain superfamily/Winged helix DNA-binding domain"/>
    <property type="match status" value="1"/>
</dbReference>
<comment type="caution">
    <text evidence="2">The sequence shown here is derived from an EMBL/GenBank/DDBJ whole genome shotgun (WGS) entry which is preliminary data.</text>
</comment>
<dbReference type="Proteomes" id="UP000320914">
    <property type="component" value="Unassembled WGS sequence"/>
</dbReference>
<dbReference type="PROSITE" id="PS50943">
    <property type="entry name" value="HTH_CROC1"/>
    <property type="match status" value="1"/>
</dbReference>
<sequence>MPLRDPLAAVIRLVRSARGLAKEDFHGQLDAKHVYNLEHAKASVTLDTLEILADHLDVEPLALLAVAASYEKQQSPEDFLKYLNEEIKTLKDLGVLEGLPTQFLDGALKPRLPGQRTPPEKVDAVLRCRAHGLTQKQAADILGMPTSTVGRIWKRVEE</sequence>
<dbReference type="RefSeq" id="WP_140684475.1">
    <property type="nucleotide sequence ID" value="NZ_RCZA01000030.1"/>
</dbReference>
<dbReference type="GO" id="GO:0003677">
    <property type="term" value="F:DNA binding"/>
    <property type="evidence" value="ECO:0007669"/>
    <property type="project" value="InterPro"/>
</dbReference>
<dbReference type="InterPro" id="IPR010982">
    <property type="entry name" value="Lambda_DNA-bd_dom_sf"/>
</dbReference>
<dbReference type="CDD" id="cd00093">
    <property type="entry name" value="HTH_XRE"/>
    <property type="match status" value="2"/>
</dbReference>
<dbReference type="AlphaFoldDB" id="A0A502HKQ1"/>